<keyword evidence="7" id="KW-0333">Golgi apparatus</keyword>
<keyword evidence="5" id="KW-0735">Signal-anchor</keyword>
<keyword evidence="11" id="KW-1185">Reference proteome</keyword>
<evidence type="ECO:0000256" key="3">
    <source>
        <dbReference type="ARBA" id="ARBA00022679"/>
    </source>
</evidence>
<dbReference type="GO" id="GO:0009247">
    <property type="term" value="P:glycolipid biosynthetic process"/>
    <property type="evidence" value="ECO:0007669"/>
    <property type="project" value="InterPro"/>
</dbReference>
<keyword evidence="3" id="KW-0808">Transferase</keyword>
<proteinExistence type="inferred from homology"/>
<dbReference type="Pfam" id="PF06990">
    <property type="entry name" value="Gal-3-0_sulfotr"/>
    <property type="match status" value="1"/>
</dbReference>
<organism evidence="10 11">
    <name type="scientific">Owenia fusiformis</name>
    <name type="common">Polychaete worm</name>
    <dbReference type="NCBI Taxonomy" id="6347"/>
    <lineage>
        <taxon>Eukaryota</taxon>
        <taxon>Metazoa</taxon>
        <taxon>Spiralia</taxon>
        <taxon>Lophotrochozoa</taxon>
        <taxon>Annelida</taxon>
        <taxon>Polychaeta</taxon>
        <taxon>Sedentaria</taxon>
        <taxon>Canalipalpata</taxon>
        <taxon>Sabellida</taxon>
        <taxon>Oweniida</taxon>
        <taxon>Oweniidae</taxon>
        <taxon>Owenia</taxon>
    </lineage>
</organism>
<dbReference type="EMBL" id="CAIIXF020000004">
    <property type="protein sequence ID" value="CAH1781704.1"/>
    <property type="molecule type" value="Genomic_DNA"/>
</dbReference>
<evidence type="ECO:0000256" key="2">
    <source>
        <dbReference type="ARBA" id="ARBA00008124"/>
    </source>
</evidence>
<keyword evidence="6" id="KW-1133">Transmembrane helix</keyword>
<dbReference type="PANTHER" id="PTHR14647:SF87">
    <property type="entry name" value="PUTATIVE-RELATED"/>
    <property type="match status" value="1"/>
</dbReference>
<evidence type="ECO:0000256" key="1">
    <source>
        <dbReference type="ARBA" id="ARBA00004323"/>
    </source>
</evidence>
<keyword evidence="8" id="KW-0472">Membrane</keyword>
<dbReference type="GO" id="GO:0000139">
    <property type="term" value="C:Golgi membrane"/>
    <property type="evidence" value="ECO:0007669"/>
    <property type="project" value="UniProtKB-SubCell"/>
</dbReference>
<evidence type="ECO:0000256" key="5">
    <source>
        <dbReference type="ARBA" id="ARBA00022968"/>
    </source>
</evidence>
<dbReference type="GO" id="GO:0001733">
    <property type="term" value="F:galactosylceramide sulfotransferase activity"/>
    <property type="evidence" value="ECO:0007669"/>
    <property type="project" value="InterPro"/>
</dbReference>
<dbReference type="InterPro" id="IPR009729">
    <property type="entry name" value="Gal-3-0_sulfotransfrase"/>
</dbReference>
<dbReference type="SUPFAM" id="SSF52540">
    <property type="entry name" value="P-loop containing nucleoside triphosphate hydrolases"/>
    <property type="match status" value="1"/>
</dbReference>
<evidence type="ECO:0000313" key="10">
    <source>
        <dbReference type="EMBL" id="CAH1781704.1"/>
    </source>
</evidence>
<dbReference type="OrthoDB" id="514299at2759"/>
<accession>A0A8J1UZB1</accession>
<keyword evidence="9" id="KW-0325">Glycoprotein</keyword>
<reference evidence="10" key="1">
    <citation type="submission" date="2022-03" db="EMBL/GenBank/DDBJ databases">
        <authorList>
            <person name="Martin C."/>
        </authorList>
    </citation>
    <scope>NUCLEOTIDE SEQUENCE</scope>
</reference>
<evidence type="ECO:0000256" key="9">
    <source>
        <dbReference type="ARBA" id="ARBA00023180"/>
    </source>
</evidence>
<evidence type="ECO:0000313" key="11">
    <source>
        <dbReference type="Proteomes" id="UP000749559"/>
    </source>
</evidence>
<dbReference type="Proteomes" id="UP000749559">
    <property type="component" value="Unassembled WGS sequence"/>
</dbReference>
<keyword evidence="4" id="KW-0812">Transmembrane</keyword>
<dbReference type="PANTHER" id="PTHR14647">
    <property type="entry name" value="GALACTOSE-3-O-SULFOTRANSFERASE"/>
    <property type="match status" value="1"/>
</dbReference>
<dbReference type="AlphaFoldDB" id="A0A8J1UZB1"/>
<gene>
    <name evidence="10" type="ORF">OFUS_LOCUS8252</name>
</gene>
<dbReference type="Gene3D" id="3.40.50.300">
    <property type="entry name" value="P-loop containing nucleotide triphosphate hydrolases"/>
    <property type="match status" value="1"/>
</dbReference>
<name>A0A8J1UZB1_OWEFU</name>
<sequence length="371" mass="42766">MANLTQIRIFLLLGATFLFLYLLGCLFDADVNVVKSIHSTYGHFGSTTRRGKCTPARNIVFIKVPKCGGSTITNIFQRYGEKHNLSFLLPRAGIPSIDASDIRDHIGDAVNLIVNHVHFYEKFMKQLMPRDTLYIGVLRNPMGYLKSYYNYAEKGITKKGVNVSLADFEENPWKYPDLKVRQNRQSSFYGALDKGATPKGIEEFILHVDSKFNLILITDHMKESIVLLGELLCWSMEDMLYVSHKVSTDGQLGEKSTTSFEHTTNMALAERNYRIYSPLDYAMFEFFNKTLWRKISAMGKSFDDKFRKFDAMLNNLQNRCRYTSESLGLSDEYIQSVIKEDSDSEDYLCHRMLLPSTQYIEYILRPKQNII</sequence>
<comment type="caution">
    <text evidence="10">The sequence shown here is derived from an EMBL/GenBank/DDBJ whole genome shotgun (WGS) entry which is preliminary data.</text>
</comment>
<evidence type="ECO:0000256" key="7">
    <source>
        <dbReference type="ARBA" id="ARBA00023034"/>
    </source>
</evidence>
<evidence type="ECO:0000256" key="6">
    <source>
        <dbReference type="ARBA" id="ARBA00022989"/>
    </source>
</evidence>
<protein>
    <submittedName>
        <fullName evidence="10">Uncharacterized protein</fullName>
    </submittedName>
</protein>
<comment type="subcellular location">
    <subcellularLocation>
        <location evidence="1">Golgi apparatus membrane</location>
        <topology evidence="1">Single-pass type II membrane protein</topology>
    </subcellularLocation>
</comment>
<comment type="similarity">
    <text evidence="2">Belongs to the galactose-3-O-sulfotransferase family.</text>
</comment>
<evidence type="ECO:0000256" key="4">
    <source>
        <dbReference type="ARBA" id="ARBA00022692"/>
    </source>
</evidence>
<dbReference type="InterPro" id="IPR027417">
    <property type="entry name" value="P-loop_NTPase"/>
</dbReference>
<evidence type="ECO:0000256" key="8">
    <source>
        <dbReference type="ARBA" id="ARBA00023136"/>
    </source>
</evidence>